<sequence>MIEFYDKDRKKGDVGGSLGRDAASGRGVLVATEDSLSKNHHAKHLDIEEMWADDASEDDKEDNGEDDDNSEEDDIAQKGDDDGDDNN</sequence>
<reference evidence="2" key="2">
    <citation type="submission" date="2022-03" db="EMBL/GenBank/DDBJ databases">
        <title>Draft title - Genomic analysis of global carrot germplasm unveils the trajectory of domestication and the origin of high carotenoid orange carrot.</title>
        <authorList>
            <person name="Iorizzo M."/>
            <person name="Ellison S."/>
            <person name="Senalik D."/>
            <person name="Macko-Podgorni A."/>
            <person name="Grzebelus D."/>
            <person name="Bostan H."/>
            <person name="Rolling W."/>
            <person name="Curaba J."/>
            <person name="Simon P."/>
        </authorList>
    </citation>
    <scope>NUCLEOTIDE SEQUENCE</scope>
    <source>
        <tissue evidence="2">Leaf</tissue>
    </source>
</reference>
<reference evidence="2" key="1">
    <citation type="journal article" date="2016" name="Nat. Genet.">
        <title>A high-quality carrot genome assembly provides new insights into carotenoid accumulation and asterid genome evolution.</title>
        <authorList>
            <person name="Iorizzo M."/>
            <person name="Ellison S."/>
            <person name="Senalik D."/>
            <person name="Zeng P."/>
            <person name="Satapoomin P."/>
            <person name="Huang J."/>
            <person name="Bowman M."/>
            <person name="Iovene M."/>
            <person name="Sanseverino W."/>
            <person name="Cavagnaro P."/>
            <person name="Yildiz M."/>
            <person name="Macko-Podgorni A."/>
            <person name="Moranska E."/>
            <person name="Grzebelus E."/>
            <person name="Grzebelus D."/>
            <person name="Ashrafi H."/>
            <person name="Zheng Z."/>
            <person name="Cheng S."/>
            <person name="Spooner D."/>
            <person name="Van Deynze A."/>
            <person name="Simon P."/>
        </authorList>
    </citation>
    <scope>NUCLEOTIDE SEQUENCE</scope>
    <source>
        <tissue evidence="2">Leaf</tissue>
    </source>
</reference>
<evidence type="ECO:0000313" key="3">
    <source>
        <dbReference type="Proteomes" id="UP000077755"/>
    </source>
</evidence>
<name>A0A161YL90_DAUCS</name>
<dbReference type="AlphaFoldDB" id="A0A161YL90"/>
<dbReference type="EMBL" id="CP093347">
    <property type="protein sequence ID" value="WOH00720.1"/>
    <property type="molecule type" value="Genomic_DNA"/>
</dbReference>
<keyword evidence="3" id="KW-1185">Reference proteome</keyword>
<dbReference type="Gramene" id="KZM94279">
    <property type="protein sequence ID" value="KZM94279"/>
    <property type="gene ID" value="DCAR_017522"/>
</dbReference>
<dbReference type="Proteomes" id="UP000077755">
    <property type="component" value="Chromosome 5"/>
</dbReference>
<accession>A0A161YL90</accession>
<protein>
    <submittedName>
        <fullName evidence="2">Uncharacterized protein</fullName>
    </submittedName>
</protein>
<feature type="region of interest" description="Disordered" evidence="1">
    <location>
        <begin position="1"/>
        <end position="87"/>
    </location>
</feature>
<proteinExistence type="predicted"/>
<evidence type="ECO:0000256" key="1">
    <source>
        <dbReference type="SAM" id="MobiDB-lite"/>
    </source>
</evidence>
<feature type="compositionally biased region" description="Acidic residues" evidence="1">
    <location>
        <begin position="48"/>
        <end position="74"/>
    </location>
</feature>
<organism evidence="2 3">
    <name type="scientific">Daucus carota subsp. sativus</name>
    <name type="common">Carrot</name>
    <dbReference type="NCBI Taxonomy" id="79200"/>
    <lineage>
        <taxon>Eukaryota</taxon>
        <taxon>Viridiplantae</taxon>
        <taxon>Streptophyta</taxon>
        <taxon>Embryophyta</taxon>
        <taxon>Tracheophyta</taxon>
        <taxon>Spermatophyta</taxon>
        <taxon>Magnoliopsida</taxon>
        <taxon>eudicotyledons</taxon>
        <taxon>Gunneridae</taxon>
        <taxon>Pentapetalae</taxon>
        <taxon>asterids</taxon>
        <taxon>campanulids</taxon>
        <taxon>Apiales</taxon>
        <taxon>Apiaceae</taxon>
        <taxon>Apioideae</taxon>
        <taxon>Scandiceae</taxon>
        <taxon>Daucinae</taxon>
        <taxon>Daucus</taxon>
        <taxon>Daucus sect. Daucus</taxon>
    </lineage>
</organism>
<feature type="compositionally biased region" description="Basic and acidic residues" evidence="1">
    <location>
        <begin position="1"/>
        <end position="13"/>
    </location>
</feature>
<evidence type="ECO:0000313" key="2">
    <source>
        <dbReference type="EMBL" id="WOH00720.1"/>
    </source>
</evidence>
<gene>
    <name evidence="2" type="ORF">DCAR_0520094</name>
</gene>